<reference evidence="3" key="1">
    <citation type="submission" date="2017-02" db="UniProtKB">
        <authorList>
            <consortium name="WormBaseParasite"/>
        </authorList>
    </citation>
    <scope>IDENTIFICATION</scope>
</reference>
<dbReference type="AlphaFoldDB" id="A0A0R3PZW5"/>
<dbReference type="InterPro" id="IPR024079">
    <property type="entry name" value="MetalloPept_cat_dom_sf"/>
</dbReference>
<dbReference type="WBParaSite" id="ACOC_0001215601-mRNA-1">
    <property type="protein sequence ID" value="ACOC_0001215601-mRNA-1"/>
    <property type="gene ID" value="ACOC_0001215601"/>
</dbReference>
<evidence type="ECO:0000313" key="3">
    <source>
        <dbReference type="WBParaSite" id="ACOC_0001215601-mRNA-1"/>
    </source>
</evidence>
<dbReference type="SUPFAM" id="SSF55486">
    <property type="entry name" value="Metalloproteases ('zincins'), catalytic domain"/>
    <property type="match status" value="1"/>
</dbReference>
<dbReference type="GO" id="GO:0008237">
    <property type="term" value="F:metallopeptidase activity"/>
    <property type="evidence" value="ECO:0007669"/>
    <property type="project" value="InterPro"/>
</dbReference>
<protein>
    <submittedName>
        <fullName evidence="1 3">Uncharacterized protein</fullName>
    </submittedName>
</protein>
<gene>
    <name evidence="1" type="ORF">ACOC_LOCUS12157</name>
</gene>
<name>A0A0R3PZW5_ANGCS</name>
<dbReference type="OrthoDB" id="406838at2759"/>
<organism evidence="3">
    <name type="scientific">Angiostrongylus costaricensis</name>
    <name type="common">Nematode worm</name>
    <dbReference type="NCBI Taxonomy" id="334426"/>
    <lineage>
        <taxon>Eukaryota</taxon>
        <taxon>Metazoa</taxon>
        <taxon>Ecdysozoa</taxon>
        <taxon>Nematoda</taxon>
        <taxon>Chromadorea</taxon>
        <taxon>Rhabditida</taxon>
        <taxon>Rhabditina</taxon>
        <taxon>Rhabditomorpha</taxon>
        <taxon>Strongyloidea</taxon>
        <taxon>Metastrongylidae</taxon>
        <taxon>Angiostrongylus</taxon>
    </lineage>
</organism>
<reference evidence="1 2" key="2">
    <citation type="submission" date="2018-11" db="EMBL/GenBank/DDBJ databases">
        <authorList>
            <consortium name="Pathogen Informatics"/>
        </authorList>
    </citation>
    <scope>NUCLEOTIDE SEQUENCE [LARGE SCALE GENOMIC DNA]</scope>
    <source>
        <strain evidence="1 2">Costa Rica</strain>
    </source>
</reference>
<proteinExistence type="predicted"/>
<sequence>MREPLIGVDGPQLFVFSMLRLRLGIECDLPRAYQPQKISTWRQKTLRWTFRDPFKLLSEEKRLIARSLLLTAFAMWEEALEGRVKFKPVPRTISNDNDFRKPSDVDIDIFFAKGDHGDMEFSSYFTFLFIDAWAKVSVKQLLNHF</sequence>
<evidence type="ECO:0000313" key="1">
    <source>
        <dbReference type="EMBL" id="VDM63742.1"/>
    </source>
</evidence>
<evidence type="ECO:0000313" key="2">
    <source>
        <dbReference type="Proteomes" id="UP000267027"/>
    </source>
</evidence>
<dbReference type="EMBL" id="UYYA01004915">
    <property type="protein sequence ID" value="VDM63742.1"/>
    <property type="molecule type" value="Genomic_DNA"/>
</dbReference>
<keyword evidence="2" id="KW-1185">Reference proteome</keyword>
<accession>A0A0R3PZW5</accession>
<dbReference type="Gene3D" id="3.40.390.10">
    <property type="entry name" value="Collagenase (Catalytic Domain)"/>
    <property type="match status" value="1"/>
</dbReference>
<dbReference type="STRING" id="334426.A0A0R3PZW5"/>
<dbReference type="Proteomes" id="UP000267027">
    <property type="component" value="Unassembled WGS sequence"/>
</dbReference>